<feature type="region of interest" description="Disordered" evidence="1">
    <location>
        <begin position="41"/>
        <end position="62"/>
    </location>
</feature>
<comment type="caution">
    <text evidence="2">The sequence shown here is derived from an EMBL/GenBank/DDBJ whole genome shotgun (WGS) entry which is preliminary data.</text>
</comment>
<dbReference type="EMBL" id="RKHJ01000001">
    <property type="protein sequence ID" value="ROR67312.1"/>
    <property type="molecule type" value="Genomic_DNA"/>
</dbReference>
<dbReference type="Proteomes" id="UP000275456">
    <property type="component" value="Unassembled WGS sequence"/>
</dbReference>
<organism evidence="2 3">
    <name type="scientific">Agrococcus jenensis</name>
    <dbReference type="NCBI Taxonomy" id="46353"/>
    <lineage>
        <taxon>Bacteria</taxon>
        <taxon>Bacillati</taxon>
        <taxon>Actinomycetota</taxon>
        <taxon>Actinomycetes</taxon>
        <taxon>Micrococcales</taxon>
        <taxon>Microbacteriaceae</taxon>
        <taxon>Agrococcus</taxon>
    </lineage>
</organism>
<proteinExistence type="predicted"/>
<dbReference type="RefSeq" id="WP_123698190.1">
    <property type="nucleotide sequence ID" value="NZ_RKHJ01000001.1"/>
</dbReference>
<protein>
    <submittedName>
        <fullName evidence="2">Uncharacterized protein</fullName>
    </submittedName>
</protein>
<accession>A0A3N2AX16</accession>
<evidence type="ECO:0000256" key="1">
    <source>
        <dbReference type="SAM" id="MobiDB-lite"/>
    </source>
</evidence>
<evidence type="ECO:0000313" key="2">
    <source>
        <dbReference type="EMBL" id="ROR67312.1"/>
    </source>
</evidence>
<evidence type="ECO:0000313" key="3">
    <source>
        <dbReference type="Proteomes" id="UP000275456"/>
    </source>
</evidence>
<reference evidence="2 3" key="1">
    <citation type="submission" date="2018-11" db="EMBL/GenBank/DDBJ databases">
        <title>Sequencing the genomes of 1000 actinobacteria strains.</title>
        <authorList>
            <person name="Klenk H.-P."/>
        </authorList>
    </citation>
    <scope>NUCLEOTIDE SEQUENCE [LARGE SCALE GENOMIC DNA]</scope>
    <source>
        <strain evidence="2 3">DSM 9580</strain>
    </source>
</reference>
<sequence length="62" mass="6960">MEIAWTPELRRLLSGGVHIALDGDEAAAIDDVLRQLREAGIEPDREQAATMVREERSKRTES</sequence>
<name>A0A3N2AX16_9MICO</name>
<gene>
    <name evidence="2" type="ORF">EDD26_2723</name>
</gene>
<keyword evidence="3" id="KW-1185">Reference proteome</keyword>
<dbReference type="AlphaFoldDB" id="A0A3N2AX16"/>